<keyword evidence="6" id="KW-0560">Oxidoreductase</keyword>
<reference evidence="9 10" key="1">
    <citation type="submission" date="2014-10" db="EMBL/GenBank/DDBJ databases">
        <title>Draft genome of the hookworm Ancylostoma caninum.</title>
        <authorList>
            <person name="Mitreva M."/>
        </authorList>
    </citation>
    <scope>NUCLEOTIDE SEQUENCE [LARGE SCALE GENOMIC DNA]</scope>
    <source>
        <strain evidence="9 10">Baltimore</strain>
    </source>
</reference>
<accession>A0A368H281</accession>
<comment type="similarity">
    <text evidence="2">Belongs to the class-I pyridine nucleotide-disulfide oxidoreductase family. PYROXD1 subfamily.</text>
</comment>
<dbReference type="Proteomes" id="UP000252519">
    <property type="component" value="Unassembled WGS sequence"/>
</dbReference>
<dbReference type="InterPro" id="IPR041575">
    <property type="entry name" value="Rubredoxin_C"/>
</dbReference>
<dbReference type="GO" id="GO:0016491">
    <property type="term" value="F:oxidoreductase activity"/>
    <property type="evidence" value="ECO:0007669"/>
    <property type="project" value="UniProtKB-KW"/>
</dbReference>
<gene>
    <name evidence="9" type="ORF">ANCCAN_04598</name>
</gene>
<dbReference type="Pfam" id="PF18267">
    <property type="entry name" value="Rubredoxin_C"/>
    <property type="match status" value="1"/>
</dbReference>
<dbReference type="AlphaFoldDB" id="A0A368H281"/>
<proteinExistence type="inferred from homology"/>
<dbReference type="InterPro" id="IPR016156">
    <property type="entry name" value="FAD/NAD-linked_Rdtase_dimer_sf"/>
</dbReference>
<evidence type="ECO:0000256" key="2">
    <source>
        <dbReference type="ARBA" id="ARBA00008147"/>
    </source>
</evidence>
<protein>
    <recommendedName>
        <fullName evidence="3">Pyridine nucleotide-disulfide oxidoreductase domain-containing protein 1</fullName>
    </recommendedName>
</protein>
<evidence type="ECO:0000313" key="9">
    <source>
        <dbReference type="EMBL" id="RCN49347.1"/>
    </source>
</evidence>
<evidence type="ECO:0000256" key="4">
    <source>
        <dbReference type="ARBA" id="ARBA00022630"/>
    </source>
</evidence>
<keyword evidence="4" id="KW-0285">Flavoprotein</keyword>
<dbReference type="PANTHER" id="PTHR43429:SF2">
    <property type="entry name" value="PYRIDINE NUCLEOTIDE-DISULFIDE OXIDOREDUCTASE DOMAIN-CONTAINING PROTEIN 1"/>
    <property type="match status" value="1"/>
</dbReference>
<keyword evidence="10" id="KW-1185">Reference proteome</keyword>
<evidence type="ECO:0000259" key="7">
    <source>
        <dbReference type="Pfam" id="PF07992"/>
    </source>
</evidence>
<dbReference type="Gene3D" id="3.50.50.60">
    <property type="entry name" value="FAD/NAD(P)-binding domain"/>
    <property type="match status" value="2"/>
</dbReference>
<keyword evidence="5" id="KW-0274">FAD</keyword>
<dbReference type="InterPro" id="IPR050260">
    <property type="entry name" value="FAD-bd_OxRdtase"/>
</dbReference>
<sequence length="409" mass="45616">MIYVVVGGGIAGVTCTKRLLESLHESDDVVLVSASKRVKTVGQYTEQFDVSEDEMASDDPRFRFVQAEVSGWDCKKKVITIRDTESAQELQNRLKGAKHVAVVGNGGIATEVVFEMRGVAITWIIRDDSISSVFFNPAIAEFFQSRVKTGRVEGAKNAGILKRLRYSLDDSISKDTAHSAAGCALGPDWISALSFEDSARERHVDVIRNAEVNEIRDQSDGLTLRLSNGNNVDCSFVIWATGVVPSTKVWKVNCEELKISSTDGGIVVDDSLRTSVADVYACGDMRLWTQARQMGDYCARSMMANGDLDIDFCFELFTHTTTFFGYKVVFLGDFKGEHQPAGWYTIERIIKDDQFVQCIIFNHRVVGAILVGETDLEETIENLILNKTDMERIEDSFLDPEIDIEDYFD</sequence>
<feature type="domain" description="NADH-rubredoxin oxidoreductase C-terminal" evidence="8">
    <location>
        <begin position="323"/>
        <end position="388"/>
    </location>
</feature>
<evidence type="ECO:0000256" key="5">
    <source>
        <dbReference type="ARBA" id="ARBA00022827"/>
    </source>
</evidence>
<dbReference type="SUPFAM" id="SSF51905">
    <property type="entry name" value="FAD/NAD(P)-binding domain"/>
    <property type="match status" value="1"/>
</dbReference>
<evidence type="ECO:0000259" key="8">
    <source>
        <dbReference type="Pfam" id="PF18267"/>
    </source>
</evidence>
<name>A0A368H281_ANCCA</name>
<dbReference type="STRING" id="29170.A0A368H281"/>
<comment type="caution">
    <text evidence="9">The sequence shown here is derived from an EMBL/GenBank/DDBJ whole genome shotgun (WGS) entry which is preliminary data.</text>
</comment>
<dbReference type="Pfam" id="PF07992">
    <property type="entry name" value="Pyr_redox_2"/>
    <property type="match status" value="1"/>
</dbReference>
<evidence type="ECO:0000313" key="10">
    <source>
        <dbReference type="Proteomes" id="UP000252519"/>
    </source>
</evidence>
<dbReference type="InterPro" id="IPR036188">
    <property type="entry name" value="FAD/NAD-bd_sf"/>
</dbReference>
<comment type="cofactor">
    <cofactor evidence="1">
        <name>FAD</name>
        <dbReference type="ChEBI" id="CHEBI:57692"/>
    </cofactor>
</comment>
<dbReference type="OrthoDB" id="202203at2759"/>
<evidence type="ECO:0000256" key="1">
    <source>
        <dbReference type="ARBA" id="ARBA00001974"/>
    </source>
</evidence>
<dbReference type="EMBL" id="JOJR01000035">
    <property type="protein sequence ID" value="RCN49347.1"/>
    <property type="molecule type" value="Genomic_DNA"/>
</dbReference>
<organism evidence="9 10">
    <name type="scientific">Ancylostoma caninum</name>
    <name type="common">Dog hookworm</name>
    <dbReference type="NCBI Taxonomy" id="29170"/>
    <lineage>
        <taxon>Eukaryota</taxon>
        <taxon>Metazoa</taxon>
        <taxon>Ecdysozoa</taxon>
        <taxon>Nematoda</taxon>
        <taxon>Chromadorea</taxon>
        <taxon>Rhabditida</taxon>
        <taxon>Rhabditina</taxon>
        <taxon>Rhabditomorpha</taxon>
        <taxon>Strongyloidea</taxon>
        <taxon>Ancylostomatidae</taxon>
        <taxon>Ancylostomatinae</taxon>
        <taxon>Ancylostoma</taxon>
    </lineage>
</organism>
<dbReference type="InterPro" id="IPR023753">
    <property type="entry name" value="FAD/NAD-binding_dom"/>
</dbReference>
<dbReference type="PANTHER" id="PTHR43429">
    <property type="entry name" value="PYRIDINE NUCLEOTIDE-DISULFIDE OXIDOREDUCTASE DOMAIN-CONTAINING"/>
    <property type="match status" value="1"/>
</dbReference>
<dbReference type="Gene3D" id="3.30.390.30">
    <property type="match status" value="1"/>
</dbReference>
<evidence type="ECO:0000256" key="6">
    <source>
        <dbReference type="ARBA" id="ARBA00023002"/>
    </source>
</evidence>
<feature type="domain" description="FAD/NAD(P)-binding" evidence="7">
    <location>
        <begin position="196"/>
        <end position="295"/>
    </location>
</feature>
<dbReference type="PRINTS" id="PR00368">
    <property type="entry name" value="FADPNR"/>
</dbReference>
<evidence type="ECO:0000256" key="3">
    <source>
        <dbReference type="ARBA" id="ARBA00018240"/>
    </source>
</evidence>